<keyword evidence="1" id="KW-0472">Membrane</keyword>
<keyword evidence="1" id="KW-0812">Transmembrane</keyword>
<reference evidence="4 5" key="1">
    <citation type="submission" date="2019-01" db="EMBL/GenBank/DDBJ databases">
        <authorList>
            <person name="Brito A."/>
        </authorList>
    </citation>
    <scope>NUCLEOTIDE SEQUENCE [LARGE SCALE GENOMIC DNA]</scope>
    <source>
        <strain evidence="4">1</strain>
    </source>
</reference>
<organism evidence="4 5">
    <name type="scientific">Hyella patelloides LEGE 07179</name>
    <dbReference type="NCBI Taxonomy" id="945734"/>
    <lineage>
        <taxon>Bacteria</taxon>
        <taxon>Bacillati</taxon>
        <taxon>Cyanobacteriota</taxon>
        <taxon>Cyanophyceae</taxon>
        <taxon>Pleurocapsales</taxon>
        <taxon>Hyellaceae</taxon>
        <taxon>Hyella</taxon>
    </lineage>
</organism>
<dbReference type="Proteomes" id="UP000320055">
    <property type="component" value="Unassembled WGS sequence"/>
</dbReference>
<feature type="domain" description="TPM" evidence="3">
    <location>
        <begin position="46"/>
        <end position="169"/>
    </location>
</feature>
<dbReference type="Pfam" id="PF04536">
    <property type="entry name" value="TPM_phosphatase"/>
    <property type="match status" value="1"/>
</dbReference>
<dbReference type="PANTHER" id="PTHR30373">
    <property type="entry name" value="UPF0603 PROTEIN YGCG"/>
    <property type="match status" value="1"/>
</dbReference>
<evidence type="ECO:0000256" key="1">
    <source>
        <dbReference type="SAM" id="Phobius"/>
    </source>
</evidence>
<protein>
    <recommendedName>
        <fullName evidence="3">TPM domain-containing protein</fullName>
    </recommendedName>
</protein>
<keyword evidence="5" id="KW-1185">Reference proteome</keyword>
<accession>A0A563W1K6</accession>
<feature type="signal peptide" evidence="2">
    <location>
        <begin position="1"/>
        <end position="29"/>
    </location>
</feature>
<sequence>MKTLNTLKQTITLGFISSIVILTPLSSQALTVEEVTNPRQDNGGWVTDMADILSDATETEINRMINNLEQTNGTEIAVVTVPDTSPSATPKAFATELFNHWGIGKADTDNGVLFLIPVSDRHVEIETGYGIEGILPDAKVGDIIDTKITPQYKQGDFDRGTLDGTSALIVALNSSSNSTEEAITTSDNSVDKGLNWGIFAIVGGMGLILTRGFMAWRQRNKIFVNPRKTKIALQRRDNRQIHCAKCNQPMEKVNNLELTEPQRIAQNLGGASFRGYKCSNCHNEKYPYVILSYFSNSDRYLDCPDCQELTVIRTEETIKEATWNSKGKRLISKKCHCCDYQTEKVISIPRLYSPTNRSKDRSRSYVDSSYVDTSYSGYGGGGFDGGGSSGGDFGGGSSGGGGAGGDW</sequence>
<feature type="chain" id="PRO_5022202151" description="TPM domain-containing protein" evidence="2">
    <location>
        <begin position="30"/>
        <end position="407"/>
    </location>
</feature>
<evidence type="ECO:0000313" key="4">
    <source>
        <dbReference type="EMBL" id="VEP17582.1"/>
    </source>
</evidence>
<dbReference type="PANTHER" id="PTHR30373:SF2">
    <property type="entry name" value="UPF0603 PROTEIN YGCG"/>
    <property type="match status" value="1"/>
</dbReference>
<keyword evidence="1" id="KW-1133">Transmembrane helix</keyword>
<feature type="transmembrane region" description="Helical" evidence="1">
    <location>
        <begin position="194"/>
        <end position="214"/>
    </location>
</feature>
<keyword evidence="2" id="KW-0732">Signal</keyword>
<evidence type="ECO:0000313" key="5">
    <source>
        <dbReference type="Proteomes" id="UP000320055"/>
    </source>
</evidence>
<proteinExistence type="predicted"/>
<dbReference type="Gene3D" id="3.10.310.50">
    <property type="match status" value="1"/>
</dbReference>
<dbReference type="InterPro" id="IPR007621">
    <property type="entry name" value="TPM_dom"/>
</dbReference>
<name>A0A563W1K6_9CYAN</name>
<evidence type="ECO:0000256" key="2">
    <source>
        <dbReference type="SAM" id="SignalP"/>
    </source>
</evidence>
<gene>
    <name evidence="4" type="ORF">H1P_6290002</name>
</gene>
<dbReference type="EMBL" id="CAACVJ010000589">
    <property type="protein sequence ID" value="VEP17582.1"/>
    <property type="molecule type" value="Genomic_DNA"/>
</dbReference>
<dbReference type="OrthoDB" id="9810918at2"/>
<dbReference type="AlphaFoldDB" id="A0A563W1K6"/>
<evidence type="ECO:0000259" key="3">
    <source>
        <dbReference type="Pfam" id="PF04536"/>
    </source>
</evidence>